<protein>
    <recommendedName>
        <fullName evidence="1">BOD1/SHG1 domain-containing protein</fullName>
    </recommendedName>
</protein>
<name>A0AAF3JAE7_9BILA</name>
<feature type="domain" description="BOD1/SHG1" evidence="1">
    <location>
        <begin position="14"/>
        <end position="101"/>
    </location>
</feature>
<keyword evidence="2" id="KW-1185">Reference proteome</keyword>
<proteinExistence type="predicted"/>
<accession>A0AAF3JAE7</accession>
<dbReference type="InterPro" id="IPR055264">
    <property type="entry name" value="BOD1/SHG1_dom"/>
</dbReference>
<dbReference type="Proteomes" id="UP000887575">
    <property type="component" value="Unassembled WGS sequence"/>
</dbReference>
<reference evidence="3" key="1">
    <citation type="submission" date="2024-02" db="UniProtKB">
        <authorList>
            <consortium name="WormBaseParasite"/>
        </authorList>
    </citation>
    <scope>IDENTIFICATION</scope>
</reference>
<evidence type="ECO:0000259" key="1">
    <source>
        <dbReference type="Pfam" id="PF05205"/>
    </source>
</evidence>
<organism evidence="2 3">
    <name type="scientific">Mesorhabditis belari</name>
    <dbReference type="NCBI Taxonomy" id="2138241"/>
    <lineage>
        <taxon>Eukaryota</taxon>
        <taxon>Metazoa</taxon>
        <taxon>Ecdysozoa</taxon>
        <taxon>Nematoda</taxon>
        <taxon>Chromadorea</taxon>
        <taxon>Rhabditida</taxon>
        <taxon>Rhabditina</taxon>
        <taxon>Rhabditomorpha</taxon>
        <taxon>Rhabditoidea</taxon>
        <taxon>Rhabditidae</taxon>
        <taxon>Mesorhabditinae</taxon>
        <taxon>Mesorhabditis</taxon>
    </lineage>
</organism>
<sequence length="119" mass="13946">MPLPNKDDVSEQVCTAIKKEGKFDEIRREVVEKIKERGQLNQLMDQARKDAEAYLETIPDNMSKEEIRAKLREVIGRFEPQLNRIVQSSVREPWVEGWLSKEVQRKVRLAYGLPTDEHL</sequence>
<evidence type="ECO:0000313" key="2">
    <source>
        <dbReference type="Proteomes" id="UP000887575"/>
    </source>
</evidence>
<dbReference type="WBParaSite" id="MBELARI_LOCUS6401">
    <property type="protein sequence ID" value="MBELARI_LOCUS6401"/>
    <property type="gene ID" value="MBELARI_LOCUS6401"/>
</dbReference>
<dbReference type="AlphaFoldDB" id="A0AAF3JAE7"/>
<evidence type="ECO:0000313" key="3">
    <source>
        <dbReference type="WBParaSite" id="MBELARI_LOCUS6401"/>
    </source>
</evidence>
<dbReference type="Pfam" id="PF05205">
    <property type="entry name" value="COMPASS-Shg1"/>
    <property type="match status" value="1"/>
</dbReference>